<dbReference type="RefSeq" id="WP_078335833.1">
    <property type="nucleotide sequence ID" value="NZ_MAFQ01000014.1"/>
</dbReference>
<reference evidence="1 2" key="1">
    <citation type="journal article" date="2019" name="Sci. Rep.">
        <title>Extended insight into the Mycobacterium chelonae-abscessus complex through whole genome sequencing of Mycobacterium salmoniphilum outbreak and Mycobacterium salmoniphilum-like strains.</title>
        <authorList>
            <person name="Behra P.R.K."/>
            <person name="Das S."/>
            <person name="Pettersson B.M.F."/>
            <person name="Shirreff L."/>
            <person name="DuCote T."/>
            <person name="Jacobsson K.G."/>
            <person name="Ennis D.G."/>
            <person name="Kirsebom L.A."/>
        </authorList>
    </citation>
    <scope>NUCLEOTIDE SEQUENCE [LARGE SCALE GENOMIC DNA]</scope>
    <source>
        <strain evidence="1 2">DSM 45524</strain>
    </source>
</reference>
<dbReference type="Proteomes" id="UP000295627">
    <property type="component" value="Unassembled WGS sequence"/>
</dbReference>
<sequence length="239" mass="27107">MTDPRSACEPLRDSDIRTALARRVAKQQRGREFLFVPEIDVQGGWPGRIDQVLITRRQLHGFEIKSDVDTLRRLPVQVQAYSPVLERATLVTTTRHLEAARTVIPRWWGILIASRGRDGSVRIAPLRAPRANPELDVFQVTTFVSRELIVKHIRAQGVRGTSRHDVYSLRQLLVDGNTRGQVLAFARAVMMERPDWRHRKGAVTQHGIWTGPIDSKPPPVGLVAEPARLSPWLHRRIAT</sequence>
<proteinExistence type="predicted"/>
<accession>A0A4R5P4Q0</accession>
<evidence type="ECO:0000313" key="2">
    <source>
        <dbReference type="Proteomes" id="UP000295627"/>
    </source>
</evidence>
<comment type="caution">
    <text evidence="1">The sequence shown here is derived from an EMBL/GenBank/DDBJ whole genome shotgun (WGS) entry which is preliminary data.</text>
</comment>
<dbReference type="EMBL" id="RXLR01000024">
    <property type="protein sequence ID" value="TDH18014.1"/>
    <property type="molecule type" value="Genomic_DNA"/>
</dbReference>
<gene>
    <name evidence="1" type="ORF">EJ571_25140</name>
</gene>
<protein>
    <recommendedName>
        <fullName evidence="3">Sce7726 family protein</fullName>
    </recommendedName>
</protein>
<dbReference type="InterPro" id="IPR047729">
    <property type="entry name" value="Sce7726-like"/>
</dbReference>
<dbReference type="AlphaFoldDB" id="A0A4R5P4Q0"/>
<organism evidence="1 2">
    <name type="scientific">Mycobacteroides franklinii</name>
    <dbReference type="NCBI Taxonomy" id="948102"/>
    <lineage>
        <taxon>Bacteria</taxon>
        <taxon>Bacillati</taxon>
        <taxon>Actinomycetota</taxon>
        <taxon>Actinomycetes</taxon>
        <taxon>Mycobacteriales</taxon>
        <taxon>Mycobacteriaceae</taxon>
        <taxon>Mycobacteroides</taxon>
    </lineage>
</organism>
<evidence type="ECO:0000313" key="1">
    <source>
        <dbReference type="EMBL" id="TDH18014.1"/>
    </source>
</evidence>
<dbReference type="NCBIfam" id="NF033832">
    <property type="entry name" value="sce7726_fam"/>
    <property type="match status" value="1"/>
</dbReference>
<name>A0A4R5P4Q0_9MYCO</name>
<evidence type="ECO:0008006" key="3">
    <source>
        <dbReference type="Google" id="ProtNLM"/>
    </source>
</evidence>